<evidence type="ECO:0008006" key="3">
    <source>
        <dbReference type="Google" id="ProtNLM"/>
    </source>
</evidence>
<name>A0A9Q3HYI5_9BASI</name>
<evidence type="ECO:0000313" key="2">
    <source>
        <dbReference type="Proteomes" id="UP000765509"/>
    </source>
</evidence>
<comment type="caution">
    <text evidence="1">The sequence shown here is derived from an EMBL/GenBank/DDBJ whole genome shotgun (WGS) entry which is preliminary data.</text>
</comment>
<protein>
    <recommendedName>
        <fullName evidence="3">DUF659 domain-containing protein</fullName>
    </recommendedName>
</protein>
<dbReference type="EMBL" id="AVOT02029033">
    <property type="protein sequence ID" value="MBW0521708.1"/>
    <property type="molecule type" value="Genomic_DNA"/>
</dbReference>
<accession>A0A9Q3HYI5</accession>
<proteinExistence type="predicted"/>
<evidence type="ECO:0000313" key="1">
    <source>
        <dbReference type="EMBL" id="MBW0521708.1"/>
    </source>
</evidence>
<dbReference type="Proteomes" id="UP000765509">
    <property type="component" value="Unassembled WGS sequence"/>
</dbReference>
<reference evidence="1" key="1">
    <citation type="submission" date="2021-03" db="EMBL/GenBank/DDBJ databases">
        <title>Draft genome sequence of rust myrtle Austropuccinia psidii MF-1, a brazilian biotype.</title>
        <authorList>
            <person name="Quecine M.C."/>
            <person name="Pachon D.M.R."/>
            <person name="Bonatelli M.L."/>
            <person name="Correr F.H."/>
            <person name="Franceschini L.M."/>
            <person name="Leite T.F."/>
            <person name="Margarido G.R.A."/>
            <person name="Almeida C.A."/>
            <person name="Ferrarezi J.A."/>
            <person name="Labate C.A."/>
        </authorList>
    </citation>
    <scope>NUCLEOTIDE SEQUENCE</scope>
    <source>
        <strain evidence="1">MF-1</strain>
    </source>
</reference>
<keyword evidence="2" id="KW-1185">Reference proteome</keyword>
<sequence>MNRRSNFFNLRLFAEDNDLRISFYKKAAAKFGHLKLHWPNLNLKQYTAKNLYEAVKNCLHCKQISFRNISAAVTDFPSVLIKFQKLLTNDNPHIVRTHCVLHLFNLIEKHFASHPAMTWQQNVS</sequence>
<gene>
    <name evidence="1" type="ORF">O181_061423</name>
</gene>
<dbReference type="OrthoDB" id="2504957at2759"/>
<dbReference type="AlphaFoldDB" id="A0A9Q3HYI5"/>
<organism evidence="1 2">
    <name type="scientific">Austropuccinia psidii MF-1</name>
    <dbReference type="NCBI Taxonomy" id="1389203"/>
    <lineage>
        <taxon>Eukaryota</taxon>
        <taxon>Fungi</taxon>
        <taxon>Dikarya</taxon>
        <taxon>Basidiomycota</taxon>
        <taxon>Pucciniomycotina</taxon>
        <taxon>Pucciniomycetes</taxon>
        <taxon>Pucciniales</taxon>
        <taxon>Sphaerophragmiaceae</taxon>
        <taxon>Austropuccinia</taxon>
    </lineage>
</organism>